<organism evidence="3 4">
    <name type="scientific">Sinomonas atrocyanea</name>
    <dbReference type="NCBI Taxonomy" id="37927"/>
    <lineage>
        <taxon>Bacteria</taxon>
        <taxon>Bacillati</taxon>
        <taxon>Actinomycetota</taxon>
        <taxon>Actinomycetes</taxon>
        <taxon>Micrococcales</taxon>
        <taxon>Micrococcaceae</taxon>
        <taxon>Sinomonas</taxon>
    </lineage>
</organism>
<proteinExistence type="inferred from homology"/>
<reference evidence="3 4" key="1">
    <citation type="submission" date="2016-02" db="EMBL/GenBank/DDBJ databases">
        <title>Complete genome of Sinomonas atrocyanea KCTC 3377.</title>
        <authorList>
            <person name="Kim K.M."/>
        </authorList>
    </citation>
    <scope>NUCLEOTIDE SEQUENCE [LARGE SCALE GENOMIC DNA]</scope>
    <source>
        <strain evidence="3 4">KCTC 3377</strain>
    </source>
</reference>
<dbReference type="Gene3D" id="3.30.1390.10">
    <property type="match status" value="1"/>
</dbReference>
<keyword evidence="4" id="KW-1185">Reference proteome</keyword>
<gene>
    <name evidence="1" type="primary">clpS</name>
    <name evidence="3" type="ORF">SA2016_2508</name>
</gene>
<dbReference type="InterPro" id="IPR003769">
    <property type="entry name" value="ClpS_core"/>
</dbReference>
<dbReference type="HAMAP" id="MF_00302">
    <property type="entry name" value="ClpS"/>
    <property type="match status" value="1"/>
</dbReference>
<dbReference type="GO" id="GO:0006508">
    <property type="term" value="P:proteolysis"/>
    <property type="evidence" value="ECO:0007669"/>
    <property type="project" value="UniProtKB-UniRule"/>
</dbReference>
<dbReference type="NCBIfam" id="NF000668">
    <property type="entry name" value="PRK00033.1-1"/>
    <property type="match status" value="1"/>
</dbReference>
<comment type="similarity">
    <text evidence="1">Belongs to the ClpS family.</text>
</comment>
<dbReference type="STRING" id="37927.SA2016_2508"/>
<dbReference type="InterPro" id="IPR014719">
    <property type="entry name" value="Ribosomal_bL12_C/ClpS-like"/>
</dbReference>
<dbReference type="PATRIC" id="fig|37927.3.peg.2583"/>
<dbReference type="GO" id="GO:0030163">
    <property type="term" value="P:protein catabolic process"/>
    <property type="evidence" value="ECO:0007669"/>
    <property type="project" value="InterPro"/>
</dbReference>
<dbReference type="Proteomes" id="UP000070134">
    <property type="component" value="Chromosome"/>
</dbReference>
<evidence type="ECO:0000256" key="1">
    <source>
        <dbReference type="HAMAP-Rule" id="MF_00302"/>
    </source>
</evidence>
<dbReference type="Pfam" id="PF02617">
    <property type="entry name" value="ClpS"/>
    <property type="match status" value="1"/>
</dbReference>
<accession>A0A127A234</accession>
<feature type="domain" description="Adaptor protein ClpS core" evidence="2">
    <location>
        <begin position="51"/>
        <end position="121"/>
    </location>
</feature>
<sequence length="129" mass="14009">MAAPTPGRAPAAAGASEGLPRMERMSISVATEPSQEVAGQIEAREDAARLTPWNLVVWNDPVNLMSYVSYVFQSYFGYSEAKADALMMQVHTEGRSIVSHGSKETVEQHAVAMHTYGLWATVERSGEHG</sequence>
<dbReference type="KEGG" id="satk:SA2016_2508"/>
<comment type="function">
    <text evidence="1">Involved in the modulation of the specificity of the ClpAP-mediated ATP-dependent protein degradation.</text>
</comment>
<evidence type="ECO:0000313" key="3">
    <source>
        <dbReference type="EMBL" id="AMM33176.1"/>
    </source>
</evidence>
<dbReference type="EMBL" id="CP014518">
    <property type="protein sequence ID" value="AMM33176.1"/>
    <property type="molecule type" value="Genomic_DNA"/>
</dbReference>
<name>A0A127A234_9MICC</name>
<dbReference type="InterPro" id="IPR022935">
    <property type="entry name" value="ClpS"/>
</dbReference>
<keyword evidence="3" id="KW-0645">Protease</keyword>
<keyword evidence="3" id="KW-0378">Hydrolase</keyword>
<evidence type="ECO:0000313" key="4">
    <source>
        <dbReference type="Proteomes" id="UP000070134"/>
    </source>
</evidence>
<protein>
    <recommendedName>
        <fullName evidence="1">ATP-dependent Clp protease adapter protein ClpS</fullName>
    </recommendedName>
</protein>
<evidence type="ECO:0000259" key="2">
    <source>
        <dbReference type="Pfam" id="PF02617"/>
    </source>
</evidence>
<dbReference type="AlphaFoldDB" id="A0A127A234"/>
<comment type="subunit">
    <text evidence="1">Binds to the N-terminal domain of the chaperone ClpA.</text>
</comment>
<dbReference type="GO" id="GO:0008233">
    <property type="term" value="F:peptidase activity"/>
    <property type="evidence" value="ECO:0007669"/>
    <property type="project" value="UniProtKB-KW"/>
</dbReference>
<dbReference type="SUPFAM" id="SSF54736">
    <property type="entry name" value="ClpS-like"/>
    <property type="match status" value="1"/>
</dbReference>